<evidence type="ECO:0000313" key="5">
    <source>
        <dbReference type="EMBL" id="MEE3928016.1"/>
    </source>
</evidence>
<evidence type="ECO:0000313" key="6">
    <source>
        <dbReference type="Proteomes" id="UP001344817"/>
    </source>
</evidence>
<keyword evidence="2" id="KW-0680">Restriction system</keyword>
<keyword evidence="5" id="KW-0540">Nuclease</keyword>
<organism evidence="5 6">
    <name type="scientific">Mycoplasmopsis ciconiae</name>
    <dbReference type="NCBI Taxonomy" id="561067"/>
    <lineage>
        <taxon>Bacteria</taxon>
        <taxon>Bacillati</taxon>
        <taxon>Mycoplasmatota</taxon>
        <taxon>Mycoplasmoidales</taxon>
        <taxon>Metamycoplasmataceae</taxon>
        <taxon>Mycoplasmopsis</taxon>
    </lineage>
</organism>
<dbReference type="InterPro" id="IPR044946">
    <property type="entry name" value="Restrct_endonuc_typeI_TRD_sf"/>
</dbReference>
<dbReference type="PANTHER" id="PTHR30408">
    <property type="entry name" value="TYPE-1 RESTRICTION ENZYME ECOKI SPECIFICITY PROTEIN"/>
    <property type="match status" value="1"/>
</dbReference>
<dbReference type="InterPro" id="IPR000055">
    <property type="entry name" value="Restrct_endonuc_typeI_TRD"/>
</dbReference>
<dbReference type="RefSeq" id="WP_330500431.1">
    <property type="nucleotide sequence ID" value="NZ_JAZDWZ010000001.1"/>
</dbReference>
<reference evidence="5" key="1">
    <citation type="submission" date="2024-01" db="EMBL/GenBank/DDBJ databases">
        <title>Genome sequence of Mycoplasma ciconiae type strain DSM 25251.</title>
        <authorList>
            <person name="Spergser J."/>
        </authorList>
    </citation>
    <scope>NUCLEOTIDE SEQUENCE [LARGE SCALE GENOMIC DNA]</scope>
    <source>
        <strain evidence="5">DSM 25251</strain>
    </source>
</reference>
<feature type="domain" description="Type I restriction modification DNA specificity" evidence="4">
    <location>
        <begin position="17"/>
        <end position="171"/>
    </location>
</feature>
<dbReference type="Pfam" id="PF01420">
    <property type="entry name" value="Methylase_S"/>
    <property type="match status" value="1"/>
</dbReference>
<evidence type="ECO:0000256" key="1">
    <source>
        <dbReference type="ARBA" id="ARBA00010923"/>
    </source>
</evidence>
<proteinExistence type="inferred from homology"/>
<keyword evidence="5" id="KW-0255">Endonuclease</keyword>
<dbReference type="GO" id="GO:0004519">
    <property type="term" value="F:endonuclease activity"/>
    <property type="evidence" value="ECO:0007669"/>
    <property type="project" value="UniProtKB-KW"/>
</dbReference>
<dbReference type="SUPFAM" id="SSF116734">
    <property type="entry name" value="DNA methylase specificity domain"/>
    <property type="match status" value="2"/>
</dbReference>
<dbReference type="Gene3D" id="1.10.287.1120">
    <property type="entry name" value="Bipartite methylase S protein"/>
    <property type="match status" value="1"/>
</dbReference>
<evidence type="ECO:0000256" key="3">
    <source>
        <dbReference type="ARBA" id="ARBA00023125"/>
    </source>
</evidence>
<evidence type="ECO:0000259" key="4">
    <source>
        <dbReference type="Pfam" id="PF01420"/>
    </source>
</evidence>
<protein>
    <submittedName>
        <fullName evidence="5">Restriction endonuclease subunit S</fullName>
    </submittedName>
</protein>
<dbReference type="EMBL" id="JAZDWZ010000001">
    <property type="protein sequence ID" value="MEE3928016.1"/>
    <property type="molecule type" value="Genomic_DNA"/>
</dbReference>
<keyword evidence="6" id="KW-1185">Reference proteome</keyword>
<name>A0ABU7MKF9_9BACT</name>
<sequence length="393" mass="45254">MKHKTHIPKISFNSDHKNWEEFELKDLYTVKSGEFVIKEEQNPIWVYPVYNGGTSNTGFYHSYNNLANKIVVSARGAAGSVNFVRKNFWLGNSAYVLINKKSNQVNDIFVYYFFKTVNSFSSTLQSANIPSLLKEDVLSTKILLTNLDQQNKIANLFESIDKHLNNLNQKIMLINRLKSNFLTKMFCLDNSNFPQIRFNDFKNEWIEFTLSDFYIFSKGKQISNNDIFESKINLSISYPQLFTIYDQIINQVKYSCNYSTTSQSKYGDLLFPSSSTVKNGTAQCASINIEGVNIGADIIIASKLQQDNINSDFMSYLINSQKQKLYQWISGSVISHMYAKDLAKTKYKITTNIKEQNKIAHFIHVLNTLISLYNNKISKIEQIKNNIAKKIFI</sequence>
<evidence type="ECO:0000256" key="2">
    <source>
        <dbReference type="ARBA" id="ARBA00022747"/>
    </source>
</evidence>
<gene>
    <name evidence="5" type="ORF">V2E24_00290</name>
</gene>
<comment type="caution">
    <text evidence="5">The sequence shown here is derived from an EMBL/GenBank/DDBJ whole genome shotgun (WGS) entry which is preliminary data.</text>
</comment>
<dbReference type="InterPro" id="IPR052021">
    <property type="entry name" value="Type-I_RS_S_subunit"/>
</dbReference>
<dbReference type="Proteomes" id="UP001344817">
    <property type="component" value="Unassembled WGS sequence"/>
</dbReference>
<dbReference type="PANTHER" id="PTHR30408:SF12">
    <property type="entry name" value="TYPE I RESTRICTION ENZYME MJAVIII SPECIFICITY SUBUNIT"/>
    <property type="match status" value="1"/>
</dbReference>
<keyword evidence="3" id="KW-0238">DNA-binding</keyword>
<keyword evidence="5" id="KW-0378">Hydrolase</keyword>
<dbReference type="Gene3D" id="3.90.220.20">
    <property type="entry name" value="DNA methylase specificity domains"/>
    <property type="match status" value="2"/>
</dbReference>
<comment type="similarity">
    <text evidence="1">Belongs to the type-I restriction system S methylase family.</text>
</comment>
<accession>A0ABU7MKF9</accession>